<name>A0ABV0M426_9HYPH</name>
<proteinExistence type="inferred from homology"/>
<dbReference type="Proteomes" id="UP001496627">
    <property type="component" value="Unassembled WGS sequence"/>
</dbReference>
<dbReference type="InterPro" id="IPR029045">
    <property type="entry name" value="ClpP/crotonase-like_dom_sf"/>
</dbReference>
<evidence type="ECO:0000313" key="2">
    <source>
        <dbReference type="EMBL" id="MEQ1406617.1"/>
    </source>
</evidence>
<dbReference type="Pfam" id="PF00378">
    <property type="entry name" value="ECH_1"/>
    <property type="match status" value="1"/>
</dbReference>
<gene>
    <name evidence="2" type="ORF">ABK249_16930</name>
</gene>
<dbReference type="CDD" id="cd06558">
    <property type="entry name" value="crotonase-like"/>
    <property type="match status" value="1"/>
</dbReference>
<protein>
    <submittedName>
        <fullName evidence="2">Enoyl-CoA hydratase/isomerase family protein</fullName>
    </submittedName>
</protein>
<dbReference type="SUPFAM" id="SSF52096">
    <property type="entry name" value="ClpP/crotonase"/>
    <property type="match status" value="1"/>
</dbReference>
<dbReference type="InterPro" id="IPR001753">
    <property type="entry name" value="Enoyl-CoA_hydra/iso"/>
</dbReference>
<dbReference type="InterPro" id="IPR051683">
    <property type="entry name" value="Enoyl-CoA_Hydratase/Isomerase"/>
</dbReference>
<reference evidence="2 3" key="1">
    <citation type="submission" date="2024-05" db="EMBL/GenBank/DDBJ databases">
        <title>Neorhizobium sp. Rsf11, a plant growth promoting and heavy metal resistant PAH-degrader.</title>
        <authorList>
            <person name="Golubev S.N."/>
            <person name="Muratova A.Y."/>
            <person name="Markelova M.I."/>
        </authorList>
    </citation>
    <scope>NUCLEOTIDE SEQUENCE [LARGE SCALE GENOMIC DNA]</scope>
    <source>
        <strain evidence="2 3">Rsf11</strain>
    </source>
</reference>
<comment type="caution">
    <text evidence="2">The sequence shown here is derived from an EMBL/GenBank/DDBJ whole genome shotgun (WGS) entry which is preliminary data.</text>
</comment>
<evidence type="ECO:0000313" key="3">
    <source>
        <dbReference type="Proteomes" id="UP001496627"/>
    </source>
</evidence>
<comment type="similarity">
    <text evidence="1">Belongs to the enoyl-CoA hydratase/isomerase family.</text>
</comment>
<dbReference type="PANTHER" id="PTHR42964:SF1">
    <property type="entry name" value="POLYKETIDE BIOSYNTHESIS ENOYL-COA HYDRATASE PKSH-RELATED"/>
    <property type="match status" value="1"/>
</dbReference>
<organism evidence="2 3">
    <name type="scientific">Neorhizobium phenanthreniclasticum</name>
    <dbReference type="NCBI Taxonomy" id="3157917"/>
    <lineage>
        <taxon>Bacteria</taxon>
        <taxon>Pseudomonadati</taxon>
        <taxon>Pseudomonadota</taxon>
        <taxon>Alphaproteobacteria</taxon>
        <taxon>Hyphomicrobiales</taxon>
        <taxon>Rhizobiaceae</taxon>
        <taxon>Rhizobium/Agrobacterium group</taxon>
        <taxon>Neorhizobium</taxon>
    </lineage>
</organism>
<sequence>MSEVLISTKGNVLEIILDRPDKGNALTPEMAEAITAALKSLSPETRVVLMKANGPDFCIGRSAAMPAPGTRATALDLRNAISDPVLDFYEVLREIPVPFITAVQGKAAGVGCAIAALADVAIAADGATFQVPEMNHDIAPTLVLNALADRISRAALARLVFTRDVIPAAEAKVLGLIGITAPADGLEAEVARVVGQLEKNSVPTVRGIKAFISMSPETSFASRKELAALINCVATAEKFR</sequence>
<accession>A0ABV0M426</accession>
<dbReference type="PANTHER" id="PTHR42964">
    <property type="entry name" value="ENOYL-COA HYDRATASE"/>
    <property type="match status" value="1"/>
</dbReference>
<keyword evidence="3" id="KW-1185">Reference proteome</keyword>
<dbReference type="Gene3D" id="3.90.226.10">
    <property type="entry name" value="2-enoyl-CoA Hydratase, Chain A, domain 1"/>
    <property type="match status" value="1"/>
</dbReference>
<dbReference type="RefSeq" id="WP_037145677.1">
    <property type="nucleotide sequence ID" value="NZ_JBEAAL010000012.1"/>
</dbReference>
<evidence type="ECO:0000256" key="1">
    <source>
        <dbReference type="ARBA" id="ARBA00005254"/>
    </source>
</evidence>
<dbReference type="EMBL" id="JBEAAL010000012">
    <property type="protein sequence ID" value="MEQ1406617.1"/>
    <property type="molecule type" value="Genomic_DNA"/>
</dbReference>